<evidence type="ECO:0000256" key="6">
    <source>
        <dbReference type="ARBA" id="ARBA00023136"/>
    </source>
</evidence>
<keyword evidence="2" id="KW-0813">Transport</keyword>
<protein>
    <submittedName>
        <fullName evidence="9">MFS transporter</fullName>
    </submittedName>
</protein>
<evidence type="ECO:0000256" key="1">
    <source>
        <dbReference type="ARBA" id="ARBA00004651"/>
    </source>
</evidence>
<reference evidence="9 10" key="1">
    <citation type="submission" date="2019-06" db="EMBL/GenBank/DDBJ databases">
        <title>Draft genome of Streptomyces sedi sp. JCM16909.</title>
        <authorList>
            <person name="Klykleung N."/>
            <person name="Tanasupawat S."/>
            <person name="Kudo T."/>
            <person name="Yuki M."/>
            <person name="Ohkuma M."/>
        </authorList>
    </citation>
    <scope>NUCLEOTIDE SEQUENCE [LARGE SCALE GENOMIC DNA]</scope>
    <source>
        <strain evidence="9 10">JCM 16909</strain>
    </source>
</reference>
<accession>A0A5C4V8I2</accession>
<comment type="subcellular location">
    <subcellularLocation>
        <location evidence="1">Cell membrane</location>
        <topology evidence="1">Multi-pass membrane protein</topology>
    </subcellularLocation>
</comment>
<keyword evidence="5 8" id="KW-1133">Transmembrane helix</keyword>
<feature type="region of interest" description="Disordered" evidence="7">
    <location>
        <begin position="426"/>
        <end position="447"/>
    </location>
</feature>
<dbReference type="RefSeq" id="WP_139642093.1">
    <property type="nucleotide sequence ID" value="NZ_BAAAZS010000018.1"/>
</dbReference>
<sequence>MTGGSTGPLARALGAVSWRGEVRGPVERRLAWALITLYVATGLSFSVLVVYMLHQQGLSPAVYGLGATVAAVLGLVAGPAIGTLADRVNGCVLYACLMWTMALATLALTVASPLVALGLLGVLVMSARGSAAILAALVGRAVERERRLRFRAVVRAMSNVAMIVGLGLGAVVLALDSGPAFRASFVLEGVALLVVGFLVWRLRHPVAALEAAAREAEEPARADGEEPARGVLRDPRVVALMVTGWLFFLAEPMLTIAVPLWVGARMDVPLWIVSVALVVNTLGVVFFQVPVARRVTTVWQAARAAQWGAALFTVAAVMFPVAAFASDRAGVAAALGAVVLLAVALVGGNILTNVGSTGLLYEIVPQRSYGKSQGVYGMGFDVASLTAPALFGWFAAGGGPAGWYALGVLFLASVLPVRWVSARTAAANDRDNERDPAATDVSAAPAA</sequence>
<feature type="compositionally biased region" description="Basic and acidic residues" evidence="7">
    <location>
        <begin position="428"/>
        <end position="437"/>
    </location>
</feature>
<gene>
    <name evidence="9" type="ORF">FH715_07610</name>
</gene>
<feature type="transmembrane region" description="Helical" evidence="8">
    <location>
        <begin position="268"/>
        <end position="292"/>
    </location>
</feature>
<keyword evidence="3" id="KW-1003">Cell membrane</keyword>
<dbReference type="GO" id="GO:0005886">
    <property type="term" value="C:plasma membrane"/>
    <property type="evidence" value="ECO:0007669"/>
    <property type="project" value="UniProtKB-SubCell"/>
</dbReference>
<feature type="compositionally biased region" description="Low complexity" evidence="7">
    <location>
        <begin position="438"/>
        <end position="447"/>
    </location>
</feature>
<evidence type="ECO:0000256" key="8">
    <source>
        <dbReference type="SAM" id="Phobius"/>
    </source>
</evidence>
<dbReference type="EMBL" id="VDGT01000004">
    <property type="protein sequence ID" value="TNM32250.1"/>
    <property type="molecule type" value="Genomic_DNA"/>
</dbReference>
<evidence type="ECO:0000313" key="9">
    <source>
        <dbReference type="EMBL" id="TNM32250.1"/>
    </source>
</evidence>
<proteinExistence type="predicted"/>
<feature type="transmembrane region" description="Helical" evidence="8">
    <location>
        <begin position="181"/>
        <end position="200"/>
    </location>
</feature>
<dbReference type="Proteomes" id="UP000311713">
    <property type="component" value="Unassembled WGS sequence"/>
</dbReference>
<feature type="transmembrane region" description="Helical" evidence="8">
    <location>
        <begin position="237"/>
        <end position="262"/>
    </location>
</feature>
<dbReference type="Gene3D" id="1.20.1250.20">
    <property type="entry name" value="MFS general substrate transporter like domains"/>
    <property type="match status" value="1"/>
</dbReference>
<feature type="transmembrane region" description="Helical" evidence="8">
    <location>
        <begin position="117"/>
        <end position="140"/>
    </location>
</feature>
<comment type="caution">
    <text evidence="9">The sequence shown here is derived from an EMBL/GenBank/DDBJ whole genome shotgun (WGS) entry which is preliminary data.</text>
</comment>
<dbReference type="SUPFAM" id="SSF103473">
    <property type="entry name" value="MFS general substrate transporter"/>
    <property type="match status" value="1"/>
</dbReference>
<dbReference type="InterPro" id="IPR011701">
    <property type="entry name" value="MFS"/>
</dbReference>
<organism evidence="9 10">
    <name type="scientific">Streptomyces sedi</name>
    <dbReference type="NCBI Taxonomy" id="555059"/>
    <lineage>
        <taxon>Bacteria</taxon>
        <taxon>Bacillati</taxon>
        <taxon>Actinomycetota</taxon>
        <taxon>Actinomycetes</taxon>
        <taxon>Kitasatosporales</taxon>
        <taxon>Streptomycetaceae</taxon>
        <taxon>Streptomyces</taxon>
    </lineage>
</organism>
<keyword evidence="6 8" id="KW-0472">Membrane</keyword>
<feature type="transmembrane region" description="Helical" evidence="8">
    <location>
        <begin position="152"/>
        <end position="175"/>
    </location>
</feature>
<feature type="transmembrane region" description="Helical" evidence="8">
    <location>
        <begin position="401"/>
        <end position="420"/>
    </location>
</feature>
<dbReference type="Pfam" id="PF07690">
    <property type="entry name" value="MFS_1"/>
    <property type="match status" value="1"/>
</dbReference>
<name>A0A5C4V8I2_9ACTN</name>
<evidence type="ECO:0000256" key="4">
    <source>
        <dbReference type="ARBA" id="ARBA00022692"/>
    </source>
</evidence>
<dbReference type="AlphaFoldDB" id="A0A5C4V8I2"/>
<evidence type="ECO:0000256" key="5">
    <source>
        <dbReference type="ARBA" id="ARBA00022989"/>
    </source>
</evidence>
<dbReference type="InterPro" id="IPR036259">
    <property type="entry name" value="MFS_trans_sf"/>
</dbReference>
<feature type="transmembrane region" description="Helical" evidence="8">
    <location>
        <begin position="30"/>
        <end position="54"/>
    </location>
</feature>
<evidence type="ECO:0000313" key="10">
    <source>
        <dbReference type="Proteomes" id="UP000311713"/>
    </source>
</evidence>
<feature type="transmembrane region" description="Helical" evidence="8">
    <location>
        <begin position="331"/>
        <end position="354"/>
    </location>
</feature>
<feature type="transmembrane region" description="Helical" evidence="8">
    <location>
        <begin position="91"/>
        <end position="111"/>
    </location>
</feature>
<dbReference type="GO" id="GO:0022857">
    <property type="term" value="F:transmembrane transporter activity"/>
    <property type="evidence" value="ECO:0007669"/>
    <property type="project" value="InterPro"/>
</dbReference>
<evidence type="ECO:0000256" key="2">
    <source>
        <dbReference type="ARBA" id="ARBA00022448"/>
    </source>
</evidence>
<evidence type="ECO:0000256" key="3">
    <source>
        <dbReference type="ARBA" id="ARBA00022475"/>
    </source>
</evidence>
<dbReference type="OrthoDB" id="6803299at2"/>
<feature type="transmembrane region" description="Helical" evidence="8">
    <location>
        <begin position="304"/>
        <end position="325"/>
    </location>
</feature>
<feature type="transmembrane region" description="Helical" evidence="8">
    <location>
        <begin position="60"/>
        <end position="84"/>
    </location>
</feature>
<feature type="transmembrane region" description="Helical" evidence="8">
    <location>
        <begin position="375"/>
        <end position="395"/>
    </location>
</feature>
<evidence type="ECO:0000256" key="7">
    <source>
        <dbReference type="SAM" id="MobiDB-lite"/>
    </source>
</evidence>
<keyword evidence="4 8" id="KW-0812">Transmembrane</keyword>
<dbReference type="PANTHER" id="PTHR23517">
    <property type="entry name" value="RESISTANCE PROTEIN MDTM, PUTATIVE-RELATED-RELATED"/>
    <property type="match status" value="1"/>
</dbReference>
<dbReference type="InterPro" id="IPR050171">
    <property type="entry name" value="MFS_Transporters"/>
</dbReference>
<keyword evidence="10" id="KW-1185">Reference proteome</keyword>